<dbReference type="HOGENOM" id="CLU_1722769_0_0_1"/>
<name>F4RRJ6_MELLP</name>
<keyword evidence="2" id="KW-1185">Reference proteome</keyword>
<evidence type="ECO:0000313" key="2">
    <source>
        <dbReference type="Proteomes" id="UP000001072"/>
    </source>
</evidence>
<dbReference type="EMBL" id="GL883115">
    <property type="protein sequence ID" value="EGG04942.1"/>
    <property type="molecule type" value="Genomic_DNA"/>
</dbReference>
<dbReference type="InParanoid" id="F4RRJ6"/>
<protein>
    <submittedName>
        <fullName evidence="1">Uncharacterized protein</fullName>
    </submittedName>
</protein>
<accession>F4RRJ6</accession>
<dbReference type="AlphaFoldDB" id="F4RRJ6"/>
<sequence>MQIANESIALGACERLPLRWCGEFDVVTVRDCRSRRQREYDALIDLGRTPGTVVPVLLVEEEHGDSANLAGRCSLSGVVVQGSQRHGTTLVVDGTPSEGWKPSTGLNGLAVSGRGLVLRDTAVCKDSFGNVWRVASLMHKEWDTSLIWGCRV</sequence>
<evidence type="ECO:0000313" key="1">
    <source>
        <dbReference type="EMBL" id="EGG04942.1"/>
    </source>
</evidence>
<gene>
    <name evidence="1" type="ORF">MELLADRAFT_107969</name>
</gene>
<dbReference type="RefSeq" id="XP_007411695.1">
    <property type="nucleotide sequence ID" value="XM_007411633.1"/>
</dbReference>
<dbReference type="KEGG" id="mlr:MELLADRAFT_107969"/>
<organism evidence="2">
    <name type="scientific">Melampsora larici-populina (strain 98AG31 / pathotype 3-4-7)</name>
    <name type="common">Poplar leaf rust fungus</name>
    <dbReference type="NCBI Taxonomy" id="747676"/>
    <lineage>
        <taxon>Eukaryota</taxon>
        <taxon>Fungi</taxon>
        <taxon>Dikarya</taxon>
        <taxon>Basidiomycota</taxon>
        <taxon>Pucciniomycotina</taxon>
        <taxon>Pucciniomycetes</taxon>
        <taxon>Pucciniales</taxon>
        <taxon>Melampsoraceae</taxon>
        <taxon>Melampsora</taxon>
    </lineage>
</organism>
<dbReference type="Proteomes" id="UP000001072">
    <property type="component" value="Unassembled WGS sequence"/>
</dbReference>
<proteinExistence type="predicted"/>
<dbReference type="GeneID" id="18923329"/>
<dbReference type="VEuPathDB" id="FungiDB:MELLADRAFT_107969"/>
<reference evidence="2" key="1">
    <citation type="journal article" date="2011" name="Proc. Natl. Acad. Sci. U.S.A.">
        <title>Obligate biotrophy features unraveled by the genomic analysis of rust fungi.</title>
        <authorList>
            <person name="Duplessis S."/>
            <person name="Cuomo C.A."/>
            <person name="Lin Y.-C."/>
            <person name="Aerts A."/>
            <person name="Tisserant E."/>
            <person name="Veneault-Fourrey C."/>
            <person name="Joly D.L."/>
            <person name="Hacquard S."/>
            <person name="Amselem J."/>
            <person name="Cantarel B.L."/>
            <person name="Chiu R."/>
            <person name="Coutinho P.M."/>
            <person name="Feau N."/>
            <person name="Field M."/>
            <person name="Frey P."/>
            <person name="Gelhaye E."/>
            <person name="Goldberg J."/>
            <person name="Grabherr M.G."/>
            <person name="Kodira C.D."/>
            <person name="Kohler A."/>
            <person name="Kuees U."/>
            <person name="Lindquist E.A."/>
            <person name="Lucas S.M."/>
            <person name="Mago R."/>
            <person name="Mauceli E."/>
            <person name="Morin E."/>
            <person name="Murat C."/>
            <person name="Pangilinan J.L."/>
            <person name="Park R."/>
            <person name="Pearson M."/>
            <person name="Quesneville H."/>
            <person name="Rouhier N."/>
            <person name="Sakthikumar S."/>
            <person name="Salamov A.A."/>
            <person name="Schmutz J."/>
            <person name="Selles B."/>
            <person name="Shapiro H."/>
            <person name="Tanguay P."/>
            <person name="Tuskan G.A."/>
            <person name="Henrissat B."/>
            <person name="Van de Peer Y."/>
            <person name="Rouze P."/>
            <person name="Ellis J.G."/>
            <person name="Dodds P.N."/>
            <person name="Schein J.E."/>
            <person name="Zhong S."/>
            <person name="Hamelin R.C."/>
            <person name="Grigoriev I.V."/>
            <person name="Szabo L.J."/>
            <person name="Martin F."/>
        </authorList>
    </citation>
    <scope>NUCLEOTIDE SEQUENCE [LARGE SCALE GENOMIC DNA]</scope>
    <source>
        <strain evidence="2">98AG31 / pathotype 3-4-7</strain>
    </source>
</reference>